<organism evidence="1 2">
    <name type="scientific">Smittium culicis</name>
    <dbReference type="NCBI Taxonomy" id="133412"/>
    <lineage>
        <taxon>Eukaryota</taxon>
        <taxon>Fungi</taxon>
        <taxon>Fungi incertae sedis</taxon>
        <taxon>Zoopagomycota</taxon>
        <taxon>Kickxellomycotina</taxon>
        <taxon>Harpellomycetes</taxon>
        <taxon>Harpellales</taxon>
        <taxon>Legeriomycetaceae</taxon>
        <taxon>Smittium</taxon>
    </lineage>
</organism>
<sequence length="95" mass="11322">MIPIRIPEFLYKLKHNLFPDYFLYALLAAGCEILEPHIIDRKKRSDIKYANMAMDILEKICDIHDPYIIWACCLIDSYIWKIIENDKRQVIYGTT</sequence>
<name>A0A1R1XQ41_9FUNG</name>
<dbReference type="EMBL" id="LSSM01003794">
    <property type="protein sequence ID" value="OMJ16762.1"/>
    <property type="molecule type" value="Genomic_DNA"/>
</dbReference>
<evidence type="ECO:0000313" key="2">
    <source>
        <dbReference type="Proteomes" id="UP000187429"/>
    </source>
</evidence>
<keyword evidence="2" id="KW-1185">Reference proteome</keyword>
<dbReference type="OrthoDB" id="5605554at2759"/>
<protein>
    <submittedName>
        <fullName evidence="1">Uncharacterized protein</fullName>
    </submittedName>
</protein>
<evidence type="ECO:0000313" key="1">
    <source>
        <dbReference type="EMBL" id="OMJ16762.1"/>
    </source>
</evidence>
<reference evidence="2" key="1">
    <citation type="submission" date="2017-01" db="EMBL/GenBank/DDBJ databases">
        <authorList>
            <person name="Wang Y."/>
            <person name="White M."/>
            <person name="Kvist S."/>
            <person name="Moncalvo J.-M."/>
        </authorList>
    </citation>
    <scope>NUCLEOTIDE SEQUENCE [LARGE SCALE GENOMIC DNA]</scope>
    <source>
        <strain evidence="2">ID-206-W2</strain>
    </source>
</reference>
<dbReference type="Proteomes" id="UP000187429">
    <property type="component" value="Unassembled WGS sequence"/>
</dbReference>
<gene>
    <name evidence="1" type="ORF">AYI69_g7697</name>
</gene>
<dbReference type="PROSITE" id="PS51257">
    <property type="entry name" value="PROKAR_LIPOPROTEIN"/>
    <property type="match status" value="1"/>
</dbReference>
<dbReference type="AlphaFoldDB" id="A0A1R1XQ41"/>
<proteinExistence type="predicted"/>
<accession>A0A1R1XQ41</accession>
<comment type="caution">
    <text evidence="1">The sequence shown here is derived from an EMBL/GenBank/DDBJ whole genome shotgun (WGS) entry which is preliminary data.</text>
</comment>